<accession>A0A8J6B1D4</accession>
<protein>
    <submittedName>
        <fullName evidence="3">Chromosome partition protein Smc</fullName>
    </submittedName>
</protein>
<feature type="coiled-coil region" evidence="1">
    <location>
        <begin position="106"/>
        <end position="133"/>
    </location>
</feature>
<dbReference type="EMBL" id="JAHDYR010000006">
    <property type="protein sequence ID" value="KAG9396360.1"/>
    <property type="molecule type" value="Genomic_DNA"/>
</dbReference>
<evidence type="ECO:0000313" key="3">
    <source>
        <dbReference type="EMBL" id="KAG9396360.1"/>
    </source>
</evidence>
<dbReference type="AlphaFoldDB" id="A0A8J6B1D4"/>
<keyword evidence="4" id="KW-1185">Reference proteome</keyword>
<reference evidence="3" key="1">
    <citation type="submission" date="2021-05" db="EMBL/GenBank/DDBJ databases">
        <title>A free-living protist that lacks canonical eukaryotic 1 DNA replication and segregation systems.</title>
        <authorList>
            <person name="Salas-Leiva D.E."/>
            <person name="Tromer E.C."/>
            <person name="Curtis B.A."/>
            <person name="Jerlstrom-Hultqvist J."/>
            <person name="Kolisko M."/>
            <person name="Yi Z."/>
            <person name="Salas-Leiva J.S."/>
            <person name="Gallot-Lavallee L."/>
            <person name="Kops G.J.P.L."/>
            <person name="Archibald J.M."/>
            <person name="Simpson A.G.B."/>
            <person name="Roger A.J."/>
        </authorList>
    </citation>
    <scope>NUCLEOTIDE SEQUENCE</scope>
    <source>
        <strain evidence="3">BICM</strain>
    </source>
</reference>
<feature type="compositionally biased region" description="Low complexity" evidence="2">
    <location>
        <begin position="246"/>
        <end position="260"/>
    </location>
</feature>
<feature type="compositionally biased region" description="Basic residues" evidence="2">
    <location>
        <begin position="332"/>
        <end position="342"/>
    </location>
</feature>
<evidence type="ECO:0000313" key="4">
    <source>
        <dbReference type="Proteomes" id="UP000717585"/>
    </source>
</evidence>
<dbReference type="Proteomes" id="UP000717585">
    <property type="component" value="Unassembled WGS sequence"/>
</dbReference>
<keyword evidence="1" id="KW-0175">Coiled coil</keyword>
<evidence type="ECO:0000256" key="1">
    <source>
        <dbReference type="SAM" id="Coils"/>
    </source>
</evidence>
<organism evidence="3 4">
    <name type="scientific">Carpediemonas membranifera</name>
    <dbReference type="NCBI Taxonomy" id="201153"/>
    <lineage>
        <taxon>Eukaryota</taxon>
        <taxon>Metamonada</taxon>
        <taxon>Carpediemonas-like organisms</taxon>
        <taxon>Carpediemonas</taxon>
    </lineage>
</organism>
<name>A0A8J6B1D4_9EUKA</name>
<sequence length="378" mass="41596">MDEREKVKRLDAFAKRLLVELRHKDKEIEEMDEALVSKDAEIENLRAKVAKHNEDSQNELKSVLCKHSEELVSYQEQIRDLQTLVLSLRGAEARSKRDKDQLATRLQVQSAENARLTSKLEALEAELQELKHVSCTSHTQTEEVHDNAGRQLAVSLPVGDMSGDWASEMHLAIATGKTVEVDPRVLNQIYAHVKAGMEETAADKAEIARLQADLAEVEAKAQSNLETAAEYARRTEEAESERDDAYAAAEKAASRQAEAESAAEEARDKLAHMKRRLEQVRDQGLSQSSGGSEKPLPASVTPAIRPISRGRSRVSGQPGTMTTGGAVSKTRLGPRPKSRPKPRQAAPAKPDMNFAFLGGVDQNELAVAGYEVPRPVDE</sequence>
<gene>
    <name evidence="3" type="ORF">J8273_2091</name>
</gene>
<proteinExistence type="predicted"/>
<comment type="caution">
    <text evidence="3">The sequence shown here is derived from an EMBL/GenBank/DDBJ whole genome shotgun (WGS) entry which is preliminary data.</text>
</comment>
<feature type="region of interest" description="Disordered" evidence="2">
    <location>
        <begin position="230"/>
        <end position="267"/>
    </location>
</feature>
<feature type="compositionally biased region" description="Polar residues" evidence="2">
    <location>
        <begin position="314"/>
        <end position="325"/>
    </location>
</feature>
<feature type="coiled-coil region" evidence="1">
    <location>
        <begin position="14"/>
        <end position="62"/>
    </location>
</feature>
<evidence type="ECO:0000256" key="2">
    <source>
        <dbReference type="SAM" id="MobiDB-lite"/>
    </source>
</evidence>
<feature type="region of interest" description="Disordered" evidence="2">
    <location>
        <begin position="279"/>
        <end position="353"/>
    </location>
</feature>